<evidence type="ECO:0000313" key="6">
    <source>
        <dbReference type="Proteomes" id="UP001059596"/>
    </source>
</evidence>
<dbReference type="InterPro" id="IPR012677">
    <property type="entry name" value="Nucleotide-bd_a/b_plait_sf"/>
</dbReference>
<name>A0A9P9YT60_9MUSC</name>
<dbReference type="EMBL" id="JAMKOV010000002">
    <property type="protein sequence ID" value="KAI8042627.1"/>
    <property type="molecule type" value="Genomic_DNA"/>
</dbReference>
<dbReference type="PANTHER" id="PTHR19965">
    <property type="entry name" value="RNA AND EXPORT FACTOR BINDING PROTEIN"/>
    <property type="match status" value="1"/>
</dbReference>
<dbReference type="InterPro" id="IPR000504">
    <property type="entry name" value="RRM_dom"/>
</dbReference>
<evidence type="ECO:0000256" key="1">
    <source>
        <dbReference type="ARBA" id="ARBA00022884"/>
    </source>
</evidence>
<evidence type="ECO:0000256" key="2">
    <source>
        <dbReference type="PROSITE-ProRule" id="PRU00176"/>
    </source>
</evidence>
<evidence type="ECO:0000259" key="4">
    <source>
        <dbReference type="PROSITE" id="PS50102"/>
    </source>
</evidence>
<sequence>MSLGDIIKLNRSLKKGQGARGDPGRARLPGGQGGGTGSFRNPGSGSGVKSRRETGRIQKSKFAWGNTGRFQKSKSKSNGENGPARVMVCNLDYGVSDTDIEELFKACGMMRKANVHFDSFGFSLGTADVIFKYRDDAIKAIKKFQGILLDGRPMKLHLLMGANDVEHNSFEPHPFKPRPFKSRPFKSDSIKPRSQDDGSTSYSSSRLVRDPYRVSMGQQKYKYI</sequence>
<dbReference type="PANTHER" id="PTHR19965:SF82">
    <property type="entry name" value="THO COMPLEX SUBUNIT 4"/>
    <property type="match status" value="1"/>
</dbReference>
<feature type="compositionally biased region" description="Basic and acidic residues" evidence="3">
    <location>
        <begin position="185"/>
        <end position="196"/>
    </location>
</feature>
<feature type="region of interest" description="Disordered" evidence="3">
    <location>
        <begin position="10"/>
        <end position="61"/>
    </location>
</feature>
<dbReference type="GO" id="GO:0006406">
    <property type="term" value="P:mRNA export from nucleus"/>
    <property type="evidence" value="ECO:0007669"/>
    <property type="project" value="TreeGrafter"/>
</dbReference>
<feature type="compositionally biased region" description="Basic residues" evidence="3">
    <location>
        <begin position="175"/>
        <end position="184"/>
    </location>
</feature>
<protein>
    <recommendedName>
        <fullName evidence="4">RRM domain-containing protein</fullName>
    </recommendedName>
</protein>
<evidence type="ECO:0000313" key="5">
    <source>
        <dbReference type="EMBL" id="KAI8042627.1"/>
    </source>
</evidence>
<organism evidence="5 6">
    <name type="scientific">Drosophila gunungcola</name>
    <name type="common">fruit fly</name>
    <dbReference type="NCBI Taxonomy" id="103775"/>
    <lineage>
        <taxon>Eukaryota</taxon>
        <taxon>Metazoa</taxon>
        <taxon>Ecdysozoa</taxon>
        <taxon>Arthropoda</taxon>
        <taxon>Hexapoda</taxon>
        <taxon>Insecta</taxon>
        <taxon>Pterygota</taxon>
        <taxon>Neoptera</taxon>
        <taxon>Endopterygota</taxon>
        <taxon>Diptera</taxon>
        <taxon>Brachycera</taxon>
        <taxon>Muscomorpha</taxon>
        <taxon>Ephydroidea</taxon>
        <taxon>Drosophilidae</taxon>
        <taxon>Drosophila</taxon>
        <taxon>Sophophora</taxon>
    </lineage>
</organism>
<feature type="region of interest" description="Disordered" evidence="3">
    <location>
        <begin position="170"/>
        <end position="205"/>
    </location>
</feature>
<feature type="domain" description="RRM" evidence="4">
    <location>
        <begin position="84"/>
        <end position="161"/>
    </location>
</feature>
<dbReference type="Proteomes" id="UP001059596">
    <property type="component" value="Unassembled WGS sequence"/>
</dbReference>
<proteinExistence type="predicted"/>
<dbReference type="InterPro" id="IPR035979">
    <property type="entry name" value="RBD_domain_sf"/>
</dbReference>
<keyword evidence="1 2" id="KW-0694">RNA-binding</keyword>
<accession>A0A9P9YT60</accession>
<dbReference type="SUPFAM" id="SSF54928">
    <property type="entry name" value="RNA-binding domain, RBD"/>
    <property type="match status" value="1"/>
</dbReference>
<dbReference type="GO" id="GO:0003729">
    <property type="term" value="F:mRNA binding"/>
    <property type="evidence" value="ECO:0007669"/>
    <property type="project" value="TreeGrafter"/>
</dbReference>
<dbReference type="Gene3D" id="3.30.70.330">
    <property type="match status" value="1"/>
</dbReference>
<reference evidence="5" key="1">
    <citation type="journal article" date="2023" name="Genome Biol. Evol.">
        <title>Long-read-based Genome Assembly of Drosophila gunungcola Reveals Fewer Chemosensory Genes in Flower-breeding Species.</title>
        <authorList>
            <person name="Negi A."/>
            <person name="Liao B.Y."/>
            <person name="Yeh S.D."/>
        </authorList>
    </citation>
    <scope>NUCLEOTIDE SEQUENCE</scope>
    <source>
        <strain evidence="5">Sukarami</strain>
    </source>
</reference>
<keyword evidence="6" id="KW-1185">Reference proteome</keyword>
<dbReference type="GO" id="GO:0005634">
    <property type="term" value="C:nucleus"/>
    <property type="evidence" value="ECO:0007669"/>
    <property type="project" value="TreeGrafter"/>
</dbReference>
<dbReference type="InterPro" id="IPR051229">
    <property type="entry name" value="ALYREF_mRNA_export"/>
</dbReference>
<comment type="caution">
    <text evidence="5">The sequence shown here is derived from an EMBL/GenBank/DDBJ whole genome shotgun (WGS) entry which is preliminary data.</text>
</comment>
<dbReference type="PROSITE" id="PS50102">
    <property type="entry name" value="RRM"/>
    <property type="match status" value="1"/>
</dbReference>
<dbReference type="AlphaFoldDB" id="A0A9P9YT60"/>
<gene>
    <name evidence="5" type="ORF">M5D96_003940</name>
</gene>
<dbReference type="Pfam" id="PF00076">
    <property type="entry name" value="RRM_1"/>
    <property type="match status" value="1"/>
</dbReference>
<evidence type="ECO:0000256" key="3">
    <source>
        <dbReference type="SAM" id="MobiDB-lite"/>
    </source>
</evidence>
<dbReference type="SMART" id="SM00360">
    <property type="entry name" value="RRM"/>
    <property type="match status" value="1"/>
</dbReference>